<evidence type="ECO:0000259" key="2">
    <source>
        <dbReference type="Pfam" id="PF03886"/>
    </source>
</evidence>
<gene>
    <name evidence="3" type="ORF">WM40_07030</name>
</gene>
<accession>A0A0F5K2T0</accession>
<dbReference type="SUPFAM" id="SSF159594">
    <property type="entry name" value="XCC0632-like"/>
    <property type="match status" value="1"/>
</dbReference>
<feature type="signal peptide" evidence="1">
    <location>
        <begin position="1"/>
        <end position="19"/>
    </location>
</feature>
<reference evidence="3 4" key="1">
    <citation type="submission" date="2015-03" db="EMBL/GenBank/DDBJ databases">
        <title>Draft Genome Sequence of Burkholderia andropogonis type strain ICMP2807, isolated from Sorghum bicolor.</title>
        <authorList>
            <person name="Lopes-Santos L."/>
            <person name="Castro D.B."/>
            <person name="Ottoboni L.M."/>
            <person name="Park D."/>
            <person name="Weirc B.S."/>
            <person name="Destefano S.A."/>
        </authorList>
    </citation>
    <scope>NUCLEOTIDE SEQUENCE [LARGE SCALE GENOMIC DNA]</scope>
    <source>
        <strain evidence="3 4">ICMP2807</strain>
    </source>
</reference>
<feature type="chain" id="PRO_5002490399" description="ABC-type transport auxiliary lipoprotein component domain-containing protein" evidence="1">
    <location>
        <begin position="20"/>
        <end position="193"/>
    </location>
</feature>
<keyword evidence="4" id="KW-1185">Reference proteome</keyword>
<dbReference type="AlphaFoldDB" id="A0A0F5K2T0"/>
<dbReference type="Gene3D" id="3.40.50.10610">
    <property type="entry name" value="ABC-type transport auxiliary lipoprotein component"/>
    <property type="match status" value="1"/>
</dbReference>
<proteinExistence type="predicted"/>
<evidence type="ECO:0000256" key="1">
    <source>
        <dbReference type="SAM" id="SignalP"/>
    </source>
</evidence>
<dbReference type="PATRIC" id="fig|28092.6.peg.1661"/>
<dbReference type="RefSeq" id="WP_036010747.1">
    <property type="nucleotide sequence ID" value="NZ_CADFGU010000003.1"/>
</dbReference>
<protein>
    <recommendedName>
        <fullName evidence="2">ABC-type transport auxiliary lipoprotein component domain-containing protein</fullName>
    </recommendedName>
</protein>
<evidence type="ECO:0000313" key="3">
    <source>
        <dbReference type="EMBL" id="KKB64235.1"/>
    </source>
</evidence>
<dbReference type="STRING" id="28092.WM40_07030"/>
<dbReference type="EMBL" id="LAQU01000005">
    <property type="protein sequence ID" value="KKB64235.1"/>
    <property type="molecule type" value="Genomic_DNA"/>
</dbReference>
<dbReference type="OrthoDB" id="1494661at2"/>
<dbReference type="Pfam" id="PF03886">
    <property type="entry name" value="ABC_trans_aux"/>
    <property type="match status" value="1"/>
</dbReference>
<dbReference type="PROSITE" id="PS51257">
    <property type="entry name" value="PROKAR_LIPOPROTEIN"/>
    <property type="match status" value="1"/>
</dbReference>
<dbReference type="Proteomes" id="UP000033618">
    <property type="component" value="Unassembled WGS sequence"/>
</dbReference>
<feature type="domain" description="ABC-type transport auxiliary lipoprotein component" evidence="2">
    <location>
        <begin position="27"/>
        <end position="185"/>
    </location>
</feature>
<keyword evidence="1" id="KW-0732">Signal</keyword>
<dbReference type="InterPro" id="IPR005586">
    <property type="entry name" value="ABC_trans_aux"/>
</dbReference>
<name>A0A0F5K2T0_9BURK</name>
<comment type="caution">
    <text evidence="3">The sequence shown here is derived from an EMBL/GenBank/DDBJ whole genome shotgun (WGS) entry which is preliminary data.</text>
</comment>
<evidence type="ECO:0000313" key="4">
    <source>
        <dbReference type="Proteomes" id="UP000033618"/>
    </source>
</evidence>
<organism evidence="3 4">
    <name type="scientific">Robbsia andropogonis</name>
    <dbReference type="NCBI Taxonomy" id="28092"/>
    <lineage>
        <taxon>Bacteria</taxon>
        <taxon>Pseudomonadati</taxon>
        <taxon>Pseudomonadota</taxon>
        <taxon>Betaproteobacteria</taxon>
        <taxon>Burkholderiales</taxon>
        <taxon>Burkholderiaceae</taxon>
        <taxon>Robbsia</taxon>
    </lineage>
</organism>
<sequence length="193" mass="20773">MRYLSPIAASLCIGLGACASAPVHYHTLLAPTSTENSVNKNANLLLTVLPVIVPRQLDQSNFVVRTGASGVRILEDEQWAAPFADELRQAFATLLGARLGSPDVTGLRYPQGVPVISVTVRIQRLDAWVGREVQLDASWSVTSSQKGRDTPILGHALIEKSAPGSYDGLVRAEQQAVHDVALRIADDIVAARW</sequence>